<keyword evidence="4" id="KW-1185">Reference proteome</keyword>
<dbReference type="Pfam" id="PF23055">
    <property type="entry name" value="DUF7041"/>
    <property type="match status" value="2"/>
</dbReference>
<dbReference type="AlphaFoldDB" id="A0A6G0Y5K9"/>
<organism evidence="3 4">
    <name type="scientific">Aphis craccivora</name>
    <name type="common">Cowpea aphid</name>
    <dbReference type="NCBI Taxonomy" id="307492"/>
    <lineage>
        <taxon>Eukaryota</taxon>
        <taxon>Metazoa</taxon>
        <taxon>Ecdysozoa</taxon>
        <taxon>Arthropoda</taxon>
        <taxon>Hexapoda</taxon>
        <taxon>Insecta</taxon>
        <taxon>Pterygota</taxon>
        <taxon>Neoptera</taxon>
        <taxon>Paraneoptera</taxon>
        <taxon>Hemiptera</taxon>
        <taxon>Sternorrhyncha</taxon>
        <taxon>Aphidomorpha</taxon>
        <taxon>Aphidoidea</taxon>
        <taxon>Aphididae</taxon>
        <taxon>Aphidini</taxon>
        <taxon>Aphis</taxon>
        <taxon>Aphis</taxon>
    </lineage>
</organism>
<gene>
    <name evidence="3" type="ORF">FWK35_00024050</name>
</gene>
<feature type="domain" description="DUF7041" evidence="2">
    <location>
        <begin position="30"/>
        <end position="111"/>
    </location>
</feature>
<feature type="domain" description="DUF7041" evidence="2">
    <location>
        <begin position="141"/>
        <end position="186"/>
    </location>
</feature>
<sequence length="239" mass="27348">MADSNENNDNSNTHNTLNYPAVNRVAVKISPFWKTDPSIWFAQVEAQFDLGGITNETTKYNHIVSAVDTEILSQVSDIIQKPPETDRYQALKNRLIELFTDSQESKLRRLLGDMHSNENNDNSNTHNTPNYPAVNRVTVKMPPFWKTNPSIWFAQVEAQFDLGGITNETTKYNHIVSAVDTEILSQLFTDSQESKLRRLLGDMRLGDKKPSILLNEMQRLWDWHAALNYSKPYGCNNCQ</sequence>
<evidence type="ECO:0000259" key="2">
    <source>
        <dbReference type="Pfam" id="PF23055"/>
    </source>
</evidence>
<comment type="caution">
    <text evidence="3">The sequence shown here is derived from an EMBL/GenBank/DDBJ whole genome shotgun (WGS) entry which is preliminary data.</text>
</comment>
<dbReference type="PANTHER" id="PTHR33327:SF3">
    <property type="entry name" value="RNA-DIRECTED DNA POLYMERASE"/>
    <property type="match status" value="1"/>
</dbReference>
<name>A0A6G0Y5K9_APHCR</name>
<dbReference type="InterPro" id="IPR055469">
    <property type="entry name" value="DUF7041"/>
</dbReference>
<proteinExistence type="predicted"/>
<evidence type="ECO:0000256" key="1">
    <source>
        <dbReference type="SAM" id="MobiDB-lite"/>
    </source>
</evidence>
<dbReference type="Proteomes" id="UP000478052">
    <property type="component" value="Unassembled WGS sequence"/>
</dbReference>
<dbReference type="PANTHER" id="PTHR33327">
    <property type="entry name" value="ENDONUCLEASE"/>
    <property type="match status" value="1"/>
</dbReference>
<protein>
    <recommendedName>
        <fullName evidence="2">DUF7041 domain-containing protein</fullName>
    </recommendedName>
</protein>
<feature type="region of interest" description="Disordered" evidence="1">
    <location>
        <begin position="114"/>
        <end position="133"/>
    </location>
</feature>
<dbReference type="EMBL" id="VUJU01006116">
    <property type="protein sequence ID" value="KAF0749391.1"/>
    <property type="molecule type" value="Genomic_DNA"/>
</dbReference>
<feature type="compositionally biased region" description="Low complexity" evidence="1">
    <location>
        <begin position="119"/>
        <end position="130"/>
    </location>
</feature>
<evidence type="ECO:0000313" key="4">
    <source>
        <dbReference type="Proteomes" id="UP000478052"/>
    </source>
</evidence>
<reference evidence="3 4" key="1">
    <citation type="submission" date="2019-08" db="EMBL/GenBank/DDBJ databases">
        <title>Whole genome of Aphis craccivora.</title>
        <authorList>
            <person name="Voronova N.V."/>
            <person name="Shulinski R.S."/>
            <person name="Bandarenka Y.V."/>
            <person name="Zhorov D.G."/>
            <person name="Warner D."/>
        </authorList>
    </citation>
    <scope>NUCLEOTIDE SEQUENCE [LARGE SCALE GENOMIC DNA]</scope>
    <source>
        <strain evidence="3">180601</strain>
        <tissue evidence="3">Whole Body</tissue>
    </source>
</reference>
<dbReference type="OrthoDB" id="6628848at2759"/>
<evidence type="ECO:0000313" key="3">
    <source>
        <dbReference type="EMBL" id="KAF0749391.1"/>
    </source>
</evidence>
<accession>A0A6G0Y5K9</accession>